<dbReference type="PANTHER" id="PTHR32263:SF12">
    <property type="entry name" value="INACTIVE POLY [ADP-RIBOSE] POLYMERASE SRO4-RELATED"/>
    <property type="match status" value="1"/>
</dbReference>
<gene>
    <name evidence="8" type="ORF">LC_TR12216_c0_g1_i1_g.42408</name>
    <name evidence="9" type="ORF">LE_TR16765_c0_g1_i1_g.53534</name>
</gene>
<feature type="region of interest" description="Disordered" evidence="5">
    <location>
        <begin position="21"/>
        <end position="50"/>
    </location>
</feature>
<comment type="subcellular location">
    <subcellularLocation>
        <location evidence="1">Nucleus</location>
    </subcellularLocation>
</comment>
<dbReference type="PANTHER" id="PTHR32263">
    <property type="entry name" value="INACTIVE POLY [ADP-RIBOSE] POLYMERASE SRO4-RELATED"/>
    <property type="match status" value="1"/>
</dbReference>
<sequence>MDITKTEETPVNHHYFPARELNHNEEKEGDSTISLETGSNEEESSDCDQQSSIANDLGLVELLKNDKAYELIHRHCISNLTPQFEIVSILKNGFQSPLARAKLKTFKIYADSVAEKNGGCCGEGGGSKAAAEAARVKYGWCGVEKDELKTILTYGFSQQNLKNNNGGLLYLSPDNAPLQCMIDSSSSSCDEDGVRFLLLSRIILGKPEIVFPQGLINRSYPSSPEFDSGVDSLTSPKKYIIWSTHMNTHVLPEFVVCIKAPSILRKKNPKSPWVSFPVLIKSISRFLNLSQILLVQKHYKEHQDRKLSRSELIQRLRSITGDRLLVHIIKSFGQKASEGSRPINGQ</sequence>
<keyword evidence="4" id="KW-0539">Nucleus</keyword>
<evidence type="ECO:0000259" key="6">
    <source>
        <dbReference type="PROSITE" id="PS51059"/>
    </source>
</evidence>
<reference evidence="8" key="1">
    <citation type="submission" date="2016-07" db="EMBL/GenBank/DDBJ databases">
        <title>De novo transcriptome assembly of four accessions of the metal hyperaccumulator plant Noccaea caerulescens.</title>
        <authorList>
            <person name="Blande D."/>
            <person name="Halimaa P."/>
            <person name="Tervahauta A.I."/>
            <person name="Aarts M.G."/>
            <person name="Karenlampi S.O."/>
        </authorList>
    </citation>
    <scope>NUCLEOTIDE SEQUENCE</scope>
</reference>
<feature type="domain" description="PARP catalytic" evidence="6">
    <location>
        <begin position="42"/>
        <end position="274"/>
    </location>
</feature>
<dbReference type="Pfam" id="PF12174">
    <property type="entry name" value="RST"/>
    <property type="match status" value="1"/>
</dbReference>
<dbReference type="GO" id="GO:0005634">
    <property type="term" value="C:nucleus"/>
    <property type="evidence" value="ECO:0007669"/>
    <property type="project" value="UniProtKB-SubCell"/>
</dbReference>
<dbReference type="Gene3D" id="3.90.228.10">
    <property type="match status" value="1"/>
</dbReference>
<evidence type="ECO:0000256" key="3">
    <source>
        <dbReference type="ARBA" id="ARBA00023016"/>
    </source>
</evidence>
<protein>
    <submittedName>
        <fullName evidence="8">Putative inactive poly [ADP-ribose] polymerase SRO4</fullName>
    </submittedName>
</protein>
<dbReference type="AlphaFoldDB" id="A0A1J3FFM3"/>
<evidence type="ECO:0000256" key="5">
    <source>
        <dbReference type="SAM" id="MobiDB-lite"/>
    </source>
</evidence>
<evidence type="ECO:0000313" key="9">
    <source>
        <dbReference type="EMBL" id="JAU54427.1"/>
    </source>
</evidence>
<keyword evidence="3" id="KW-0346">Stress response</keyword>
<dbReference type="InterPro" id="IPR012317">
    <property type="entry name" value="Poly(ADP-ribose)pol_cat_dom"/>
</dbReference>
<evidence type="ECO:0000256" key="2">
    <source>
        <dbReference type="ARBA" id="ARBA00022473"/>
    </source>
</evidence>
<dbReference type="EMBL" id="GEVK01011536">
    <property type="protein sequence ID" value="JAU41296.1"/>
    <property type="molecule type" value="Transcribed_RNA"/>
</dbReference>
<dbReference type="GO" id="GO:0003950">
    <property type="term" value="F:NAD+ poly-ADP-ribosyltransferase activity"/>
    <property type="evidence" value="ECO:0007669"/>
    <property type="project" value="InterPro"/>
</dbReference>
<dbReference type="PROSITE" id="PS51059">
    <property type="entry name" value="PARP_CATALYTIC"/>
    <property type="match status" value="1"/>
</dbReference>
<proteinExistence type="predicted"/>
<dbReference type="PROSITE" id="PS51879">
    <property type="entry name" value="RST"/>
    <property type="match status" value="1"/>
</dbReference>
<evidence type="ECO:0000256" key="4">
    <source>
        <dbReference type="ARBA" id="ARBA00023242"/>
    </source>
</evidence>
<name>A0A1J3FFM3_NOCCA</name>
<evidence type="ECO:0000313" key="8">
    <source>
        <dbReference type="EMBL" id="JAU41296.1"/>
    </source>
</evidence>
<organism evidence="8">
    <name type="scientific">Noccaea caerulescens</name>
    <name type="common">Alpine penny-cress</name>
    <name type="synonym">Thlaspi caerulescens</name>
    <dbReference type="NCBI Taxonomy" id="107243"/>
    <lineage>
        <taxon>Eukaryota</taxon>
        <taxon>Viridiplantae</taxon>
        <taxon>Streptophyta</taxon>
        <taxon>Embryophyta</taxon>
        <taxon>Tracheophyta</taxon>
        <taxon>Spermatophyta</taxon>
        <taxon>Magnoliopsida</taxon>
        <taxon>eudicotyledons</taxon>
        <taxon>Gunneridae</taxon>
        <taxon>Pentapetalae</taxon>
        <taxon>rosids</taxon>
        <taxon>malvids</taxon>
        <taxon>Brassicales</taxon>
        <taxon>Brassicaceae</taxon>
        <taxon>Coluteocarpeae</taxon>
        <taxon>Noccaea</taxon>
    </lineage>
</organism>
<dbReference type="InterPro" id="IPR022003">
    <property type="entry name" value="RST"/>
</dbReference>
<evidence type="ECO:0000256" key="1">
    <source>
        <dbReference type="ARBA" id="ARBA00004123"/>
    </source>
</evidence>
<accession>A0A1J3FFM3</accession>
<evidence type="ECO:0000259" key="7">
    <source>
        <dbReference type="PROSITE" id="PS51879"/>
    </source>
</evidence>
<dbReference type="EMBL" id="GEVL01022914">
    <property type="protein sequence ID" value="JAU54427.1"/>
    <property type="molecule type" value="Transcribed_RNA"/>
</dbReference>
<keyword evidence="2" id="KW-0217">Developmental protein</keyword>
<dbReference type="InterPro" id="IPR044964">
    <property type="entry name" value="RCD1/SRO1-5"/>
</dbReference>
<feature type="domain" description="RST" evidence="7">
    <location>
        <begin position="267"/>
        <end position="338"/>
    </location>
</feature>
<dbReference type="SUPFAM" id="SSF56399">
    <property type="entry name" value="ADP-ribosylation"/>
    <property type="match status" value="1"/>
</dbReference>
<feature type="compositionally biased region" description="Basic and acidic residues" evidence="5">
    <location>
        <begin position="21"/>
        <end position="30"/>
    </location>
</feature>